<feature type="transmembrane region" description="Helical" evidence="1">
    <location>
        <begin position="65"/>
        <end position="85"/>
    </location>
</feature>
<reference evidence="2 3" key="1">
    <citation type="submission" date="2021-06" db="EMBL/GenBank/DDBJ databases">
        <authorList>
            <person name="Palmer J.M."/>
        </authorList>
    </citation>
    <scope>NUCLEOTIDE SEQUENCE [LARGE SCALE GENOMIC DNA]</scope>
    <source>
        <strain evidence="2 3">AS_MEX2019</strain>
        <tissue evidence="2">Muscle</tissue>
    </source>
</reference>
<protein>
    <submittedName>
        <fullName evidence="2">Uncharacterized protein</fullName>
    </submittedName>
</protein>
<proteinExistence type="predicted"/>
<evidence type="ECO:0000256" key="1">
    <source>
        <dbReference type="SAM" id="Phobius"/>
    </source>
</evidence>
<name>A0ABV0ZS23_9TELE</name>
<sequence length="106" mass="11455">MCCLLFRIVSVRSLLDFYPLDFLVSLFSSISLNSLSLIYPAFLLPKLLQIASDCSSGLLVISPPLPVYLNSLILIILCWILLVTISGGRPIGGVGAPTSLIKEGEM</sequence>
<organism evidence="2 3">
    <name type="scientific">Ameca splendens</name>
    <dbReference type="NCBI Taxonomy" id="208324"/>
    <lineage>
        <taxon>Eukaryota</taxon>
        <taxon>Metazoa</taxon>
        <taxon>Chordata</taxon>
        <taxon>Craniata</taxon>
        <taxon>Vertebrata</taxon>
        <taxon>Euteleostomi</taxon>
        <taxon>Actinopterygii</taxon>
        <taxon>Neopterygii</taxon>
        <taxon>Teleostei</taxon>
        <taxon>Neoteleostei</taxon>
        <taxon>Acanthomorphata</taxon>
        <taxon>Ovalentaria</taxon>
        <taxon>Atherinomorphae</taxon>
        <taxon>Cyprinodontiformes</taxon>
        <taxon>Goodeidae</taxon>
        <taxon>Ameca</taxon>
    </lineage>
</organism>
<evidence type="ECO:0000313" key="2">
    <source>
        <dbReference type="EMBL" id="MEQ2309072.1"/>
    </source>
</evidence>
<dbReference type="EMBL" id="JAHRIP010070877">
    <property type="protein sequence ID" value="MEQ2309072.1"/>
    <property type="molecule type" value="Genomic_DNA"/>
</dbReference>
<keyword evidence="1" id="KW-0472">Membrane</keyword>
<keyword evidence="1" id="KW-0812">Transmembrane</keyword>
<gene>
    <name evidence="2" type="ORF">AMECASPLE_034884</name>
</gene>
<comment type="caution">
    <text evidence="2">The sequence shown here is derived from an EMBL/GenBank/DDBJ whole genome shotgun (WGS) entry which is preliminary data.</text>
</comment>
<dbReference type="Proteomes" id="UP001469553">
    <property type="component" value="Unassembled WGS sequence"/>
</dbReference>
<feature type="transmembrane region" description="Helical" evidence="1">
    <location>
        <begin position="22"/>
        <end position="44"/>
    </location>
</feature>
<keyword evidence="1" id="KW-1133">Transmembrane helix</keyword>
<keyword evidence="3" id="KW-1185">Reference proteome</keyword>
<accession>A0ABV0ZS23</accession>
<evidence type="ECO:0000313" key="3">
    <source>
        <dbReference type="Proteomes" id="UP001469553"/>
    </source>
</evidence>